<dbReference type="InterPro" id="IPR014716">
    <property type="entry name" value="Fibrinogen_a/b/g_C_1"/>
</dbReference>
<dbReference type="EMBL" id="AMQN01009421">
    <property type="status" value="NOT_ANNOTATED_CDS"/>
    <property type="molecule type" value="Genomic_DNA"/>
</dbReference>
<feature type="non-terminal residue" evidence="2">
    <location>
        <position position="1"/>
    </location>
</feature>
<dbReference type="EnsemblMetazoa" id="CapteT79173">
    <property type="protein sequence ID" value="CapteP79173"/>
    <property type="gene ID" value="CapteG79173"/>
</dbReference>
<dbReference type="InterPro" id="IPR036056">
    <property type="entry name" value="Fibrinogen-like_C"/>
</dbReference>
<reference evidence="4" key="1">
    <citation type="submission" date="2012-12" db="EMBL/GenBank/DDBJ databases">
        <authorList>
            <person name="Hellsten U."/>
            <person name="Grimwood J."/>
            <person name="Chapman J.A."/>
            <person name="Shapiro H."/>
            <person name="Aerts A."/>
            <person name="Otillar R.P."/>
            <person name="Terry A.Y."/>
            <person name="Boore J.L."/>
            <person name="Simakov O."/>
            <person name="Marletaz F."/>
            <person name="Cho S.-J."/>
            <person name="Edsinger-Gonzales E."/>
            <person name="Havlak P."/>
            <person name="Kuo D.-H."/>
            <person name="Larsson T."/>
            <person name="Lv J."/>
            <person name="Arendt D."/>
            <person name="Savage R."/>
            <person name="Osoegawa K."/>
            <person name="de Jong P."/>
            <person name="Lindberg D.R."/>
            <person name="Seaver E.C."/>
            <person name="Weisblat D.A."/>
            <person name="Putnam N.H."/>
            <person name="Grigoriev I.V."/>
            <person name="Rokhsar D.S."/>
        </authorList>
    </citation>
    <scope>NUCLEOTIDE SEQUENCE</scope>
    <source>
        <strain evidence="4">I ESC-2004</strain>
    </source>
</reference>
<evidence type="ECO:0000259" key="1">
    <source>
        <dbReference type="PROSITE" id="PS51406"/>
    </source>
</evidence>
<dbReference type="InterPro" id="IPR002181">
    <property type="entry name" value="Fibrinogen_a/b/g_C_dom"/>
</dbReference>
<dbReference type="STRING" id="283909.R7UB95"/>
<organism evidence="2">
    <name type="scientific">Capitella teleta</name>
    <name type="common">Polychaete worm</name>
    <dbReference type="NCBI Taxonomy" id="283909"/>
    <lineage>
        <taxon>Eukaryota</taxon>
        <taxon>Metazoa</taxon>
        <taxon>Spiralia</taxon>
        <taxon>Lophotrochozoa</taxon>
        <taxon>Annelida</taxon>
        <taxon>Polychaeta</taxon>
        <taxon>Sedentaria</taxon>
        <taxon>Scolecida</taxon>
        <taxon>Capitellidae</taxon>
        <taxon>Capitella</taxon>
    </lineage>
</organism>
<reference evidence="3" key="3">
    <citation type="submission" date="2015-06" db="UniProtKB">
        <authorList>
            <consortium name="EnsemblMetazoa"/>
        </authorList>
    </citation>
    <scope>IDENTIFICATION</scope>
</reference>
<proteinExistence type="predicted"/>
<sequence>GPWDETKFAYYSTFRIGSEAEKFNLTIGGYSGTAGDAMRYHNGSAFTTKD</sequence>
<feature type="domain" description="Fibrinogen C-terminal" evidence="1">
    <location>
        <begin position="1"/>
        <end position="50"/>
    </location>
</feature>
<dbReference type="SUPFAM" id="SSF56496">
    <property type="entry name" value="Fibrinogen C-terminal domain-like"/>
    <property type="match status" value="1"/>
</dbReference>
<feature type="non-terminal residue" evidence="2">
    <location>
        <position position="50"/>
    </location>
</feature>
<dbReference type="InterPro" id="IPR050373">
    <property type="entry name" value="Fibrinogen_C-term_domain"/>
</dbReference>
<dbReference type="PANTHER" id="PTHR19143">
    <property type="entry name" value="FIBRINOGEN/TENASCIN/ANGIOPOEITIN"/>
    <property type="match status" value="1"/>
</dbReference>
<dbReference type="EMBL" id="KB305379">
    <property type="protein sequence ID" value="ELU01068.1"/>
    <property type="molecule type" value="Genomic_DNA"/>
</dbReference>
<dbReference type="HOGENOM" id="CLU_3130141_0_0_1"/>
<dbReference type="PROSITE" id="PS51406">
    <property type="entry name" value="FIBRINOGEN_C_2"/>
    <property type="match status" value="1"/>
</dbReference>
<name>R7UB95_CAPTE</name>
<dbReference type="OrthoDB" id="9990035at2759"/>
<keyword evidence="4" id="KW-1185">Reference proteome</keyword>
<evidence type="ECO:0000313" key="4">
    <source>
        <dbReference type="Proteomes" id="UP000014760"/>
    </source>
</evidence>
<dbReference type="AlphaFoldDB" id="R7UB95"/>
<evidence type="ECO:0000313" key="2">
    <source>
        <dbReference type="EMBL" id="ELU01068.1"/>
    </source>
</evidence>
<protein>
    <recommendedName>
        <fullName evidence="1">Fibrinogen C-terminal domain-containing protein</fullName>
    </recommendedName>
</protein>
<gene>
    <name evidence="2" type="ORF">CAPTEDRAFT_79173</name>
</gene>
<accession>R7UB95</accession>
<evidence type="ECO:0000313" key="3">
    <source>
        <dbReference type="EnsemblMetazoa" id="CapteP79173"/>
    </source>
</evidence>
<reference evidence="2 4" key="2">
    <citation type="journal article" date="2013" name="Nature">
        <title>Insights into bilaterian evolution from three spiralian genomes.</title>
        <authorList>
            <person name="Simakov O."/>
            <person name="Marletaz F."/>
            <person name="Cho S.J."/>
            <person name="Edsinger-Gonzales E."/>
            <person name="Havlak P."/>
            <person name="Hellsten U."/>
            <person name="Kuo D.H."/>
            <person name="Larsson T."/>
            <person name="Lv J."/>
            <person name="Arendt D."/>
            <person name="Savage R."/>
            <person name="Osoegawa K."/>
            <person name="de Jong P."/>
            <person name="Grimwood J."/>
            <person name="Chapman J.A."/>
            <person name="Shapiro H."/>
            <person name="Aerts A."/>
            <person name="Otillar R.P."/>
            <person name="Terry A.Y."/>
            <person name="Boore J.L."/>
            <person name="Grigoriev I.V."/>
            <person name="Lindberg D.R."/>
            <person name="Seaver E.C."/>
            <person name="Weisblat D.A."/>
            <person name="Putnam N.H."/>
            <person name="Rokhsar D.S."/>
        </authorList>
    </citation>
    <scope>NUCLEOTIDE SEQUENCE</scope>
    <source>
        <strain evidence="2 4">I ESC-2004</strain>
    </source>
</reference>
<dbReference type="GO" id="GO:0005615">
    <property type="term" value="C:extracellular space"/>
    <property type="evidence" value="ECO:0007669"/>
    <property type="project" value="TreeGrafter"/>
</dbReference>
<dbReference type="Proteomes" id="UP000014760">
    <property type="component" value="Unassembled WGS sequence"/>
</dbReference>
<dbReference type="Gene3D" id="3.90.215.10">
    <property type="entry name" value="Gamma Fibrinogen, chain A, domain 1"/>
    <property type="match status" value="1"/>
</dbReference>
<dbReference type="Pfam" id="PF00147">
    <property type="entry name" value="Fibrinogen_C"/>
    <property type="match status" value="1"/>
</dbReference>
<dbReference type="PANTHER" id="PTHR19143:SF458">
    <property type="entry name" value="FIBRINOGEN C-TERMINAL DOMAIN-CONTAINING PROTEIN-RELATED"/>
    <property type="match status" value="1"/>
</dbReference>